<evidence type="ECO:0000256" key="2">
    <source>
        <dbReference type="ARBA" id="ARBA00022801"/>
    </source>
</evidence>
<dbReference type="EMBL" id="SZUA01000002">
    <property type="protein sequence ID" value="TKR30832.1"/>
    <property type="molecule type" value="Genomic_DNA"/>
</dbReference>
<dbReference type="GO" id="GO:0009245">
    <property type="term" value="P:lipid A biosynthetic process"/>
    <property type="evidence" value="ECO:0007669"/>
    <property type="project" value="TreeGrafter"/>
</dbReference>
<keyword evidence="3" id="KW-1133">Transmembrane helix</keyword>
<keyword evidence="3" id="KW-0472">Membrane</keyword>
<dbReference type="GO" id="GO:0046872">
    <property type="term" value="F:metal ion binding"/>
    <property type="evidence" value="ECO:0007669"/>
    <property type="project" value="UniProtKB-KW"/>
</dbReference>
<dbReference type="GO" id="GO:0008758">
    <property type="term" value="F:UDP-2,3-diacylglucosamine hydrolase activity"/>
    <property type="evidence" value="ECO:0007669"/>
    <property type="project" value="TreeGrafter"/>
</dbReference>
<dbReference type="PANTHER" id="PTHR31302">
    <property type="entry name" value="TRANSMEMBRANE PROTEIN WITH METALLOPHOSPHOESTERASE DOMAIN-RELATED"/>
    <property type="match status" value="1"/>
</dbReference>
<keyword evidence="3" id="KW-0812">Transmembrane</keyword>
<evidence type="ECO:0000259" key="4">
    <source>
        <dbReference type="Pfam" id="PF00149"/>
    </source>
</evidence>
<name>A0A4U5JMF0_9GAMM</name>
<feature type="transmembrane region" description="Helical" evidence="3">
    <location>
        <begin position="16"/>
        <end position="35"/>
    </location>
</feature>
<keyword evidence="1" id="KW-0479">Metal-binding</keyword>
<proteinExistence type="predicted"/>
<accession>A0A4U5JMF0</accession>
<dbReference type="GO" id="GO:0016020">
    <property type="term" value="C:membrane"/>
    <property type="evidence" value="ECO:0007669"/>
    <property type="project" value="GOC"/>
</dbReference>
<evidence type="ECO:0000256" key="1">
    <source>
        <dbReference type="ARBA" id="ARBA00022723"/>
    </source>
</evidence>
<dbReference type="InterPro" id="IPR004843">
    <property type="entry name" value="Calcineurin-like_PHP"/>
</dbReference>
<dbReference type="Pfam" id="PF00149">
    <property type="entry name" value="Metallophos"/>
    <property type="match status" value="1"/>
</dbReference>
<organism evidence="5 6">
    <name type="scientific">Luteimonas gilva</name>
    <dbReference type="NCBI Taxonomy" id="2572684"/>
    <lineage>
        <taxon>Bacteria</taxon>
        <taxon>Pseudomonadati</taxon>
        <taxon>Pseudomonadota</taxon>
        <taxon>Gammaproteobacteria</taxon>
        <taxon>Lysobacterales</taxon>
        <taxon>Lysobacteraceae</taxon>
        <taxon>Luteimonas</taxon>
    </lineage>
</organism>
<dbReference type="InterPro" id="IPR029052">
    <property type="entry name" value="Metallo-depent_PP-like"/>
</dbReference>
<dbReference type="AlphaFoldDB" id="A0A4U5JMF0"/>
<dbReference type="PANTHER" id="PTHR31302:SF31">
    <property type="entry name" value="PHOSPHODIESTERASE YAEI"/>
    <property type="match status" value="1"/>
</dbReference>
<comment type="caution">
    <text evidence="5">The sequence shown here is derived from an EMBL/GenBank/DDBJ whole genome shotgun (WGS) entry which is preliminary data.</text>
</comment>
<feature type="domain" description="Calcineurin-like phosphoesterase" evidence="4">
    <location>
        <begin position="60"/>
        <end position="225"/>
    </location>
</feature>
<dbReference type="SUPFAM" id="SSF56300">
    <property type="entry name" value="Metallo-dependent phosphatases"/>
    <property type="match status" value="1"/>
</dbReference>
<dbReference type="RefSeq" id="WP_137267263.1">
    <property type="nucleotide sequence ID" value="NZ_SZUA01000002.1"/>
</dbReference>
<gene>
    <name evidence="5" type="ORF">FCE95_12110</name>
</gene>
<evidence type="ECO:0000313" key="5">
    <source>
        <dbReference type="EMBL" id="TKR30832.1"/>
    </source>
</evidence>
<sequence length="293" mass="32097">MKWWTRTQGRRRALQWTVRGSALLILAGLLWGFVWEPGRLVERDYAIALPHWPVQCDGLRLDVVSDTHTGSPHNGVDNLDRIVQRLTASDSQAVLMAGDYVILRVFMGTYVPAEKFASHLRPLTARKPVYAVLGNHDWWKDGAKVRRALESAGVIVLENQAAEIRLSGCTFWIAGLGDFWEGHPNIGATFAAVDDAAPVVALTHNPDLFPRIPARAALTVAGHTHGGQVRLPFIGTPVVPARQRYVSGTIVENGKTLFVSPGIGTSILPVRFGVPPEISRLTLRSARADDSQP</sequence>
<reference evidence="5 6" key="1">
    <citation type="submission" date="2019-04" db="EMBL/GenBank/DDBJ databases">
        <title>Reference strain of H23.</title>
        <authorList>
            <person name="Luo X."/>
        </authorList>
    </citation>
    <scope>NUCLEOTIDE SEQUENCE [LARGE SCALE GENOMIC DNA]</scope>
    <source>
        <strain evidence="5 6">H23</strain>
    </source>
</reference>
<evidence type="ECO:0000256" key="3">
    <source>
        <dbReference type="SAM" id="Phobius"/>
    </source>
</evidence>
<dbReference type="Gene3D" id="3.60.21.10">
    <property type="match status" value="1"/>
</dbReference>
<keyword evidence="6" id="KW-1185">Reference proteome</keyword>
<dbReference type="InterPro" id="IPR051158">
    <property type="entry name" value="Metallophosphoesterase_sf"/>
</dbReference>
<protein>
    <submittedName>
        <fullName evidence="5">Metallophosphoesterase</fullName>
    </submittedName>
</protein>
<evidence type="ECO:0000313" key="6">
    <source>
        <dbReference type="Proteomes" id="UP000308707"/>
    </source>
</evidence>
<dbReference type="Proteomes" id="UP000308707">
    <property type="component" value="Unassembled WGS sequence"/>
</dbReference>
<dbReference type="OrthoDB" id="9780884at2"/>
<keyword evidence="2" id="KW-0378">Hydrolase</keyword>